<evidence type="ECO:0000256" key="3">
    <source>
        <dbReference type="SAM" id="SignalP"/>
    </source>
</evidence>
<keyword evidence="2" id="KW-0843">Virulence</keyword>
<dbReference type="PANTHER" id="PTHR47700:SF2">
    <property type="entry name" value="CHITINASE"/>
    <property type="match status" value="1"/>
</dbReference>
<feature type="chain" id="PRO_5028885744" description="LysM domain-containing protein" evidence="3">
    <location>
        <begin position="16"/>
        <end position="371"/>
    </location>
</feature>
<dbReference type="OrthoDB" id="73875at2759"/>
<keyword evidence="6" id="KW-1185">Reference proteome</keyword>
<dbReference type="InterPro" id="IPR053214">
    <property type="entry name" value="LysM12-like"/>
</dbReference>
<dbReference type="PANTHER" id="PTHR47700">
    <property type="entry name" value="V CHITINASE, PUTATIVE (AFU_ORTHOLOGUE AFUA_6G13720)-RELATED"/>
    <property type="match status" value="1"/>
</dbReference>
<dbReference type="GO" id="GO:0008061">
    <property type="term" value="F:chitin binding"/>
    <property type="evidence" value="ECO:0007669"/>
    <property type="project" value="UniProtKB-KW"/>
</dbReference>
<protein>
    <recommendedName>
        <fullName evidence="4">LysM domain-containing protein</fullName>
    </recommendedName>
</protein>
<reference evidence="5 6" key="1">
    <citation type="submission" date="2019-12" db="EMBL/GenBank/DDBJ databases">
        <title>Draft genome sequence of the ascomycete Xylaria multiplex DSM 110363.</title>
        <authorList>
            <person name="Buettner E."/>
            <person name="Kellner H."/>
        </authorList>
    </citation>
    <scope>NUCLEOTIDE SEQUENCE [LARGE SCALE GENOMIC DNA]</scope>
    <source>
        <strain evidence="5 6">DSM 110363</strain>
    </source>
</reference>
<keyword evidence="3" id="KW-0732">Signal</keyword>
<dbReference type="InParanoid" id="A0A7C8IQB0"/>
<dbReference type="Proteomes" id="UP000481858">
    <property type="component" value="Unassembled WGS sequence"/>
</dbReference>
<evidence type="ECO:0000259" key="4">
    <source>
        <dbReference type="PROSITE" id="PS51782"/>
    </source>
</evidence>
<dbReference type="SUPFAM" id="SSF54106">
    <property type="entry name" value="LysM domain"/>
    <property type="match status" value="2"/>
</dbReference>
<dbReference type="Pfam" id="PF01476">
    <property type="entry name" value="LysM"/>
    <property type="match status" value="2"/>
</dbReference>
<keyword evidence="1" id="KW-0147">Chitin-binding</keyword>
<comment type="caution">
    <text evidence="5">The sequence shown here is derived from an EMBL/GenBank/DDBJ whole genome shotgun (WGS) entry which is preliminary data.</text>
</comment>
<dbReference type="Gene3D" id="3.10.350.10">
    <property type="entry name" value="LysM domain"/>
    <property type="match status" value="1"/>
</dbReference>
<evidence type="ECO:0000256" key="2">
    <source>
        <dbReference type="ARBA" id="ARBA00023026"/>
    </source>
</evidence>
<sequence>MNLLIFYLSLSLCLGAKIDFISALSPCPASCQSSSANPTDWTYYHDLQVLKSCDSPILFETSLYNAIDDPNSHLSLRACTASPSNLESQVVFRGENGIASFPRTAAVEALTWGETASIIDGNSITSTLAPLQQHMETHQEVTTSMFVSRRDIIAGFYVGPGIDATSADAVMDAFVHQPGPYQTRRAVQWCSHVNGSADRQSFGIVLDLQGNISAVQSTMAGWAAGECLPADGDGRKSWPASFPSISTTMDSSNTSVSGRGMVTTRDTCRYIQAESGDGCWALTQRCGITEQELESYNGGASFCNNINVNQYVCCSPGSLPDFSPQPTNGNCYAYTIQSGDTCGTIATAHEMQVSGIENNNNLTWGWMGCLC</sequence>
<accession>A0A7C8IQB0</accession>
<feature type="signal peptide" evidence="3">
    <location>
        <begin position="1"/>
        <end position="15"/>
    </location>
</feature>
<dbReference type="EMBL" id="WUBL01000076">
    <property type="protein sequence ID" value="KAF2966983.1"/>
    <property type="molecule type" value="Genomic_DNA"/>
</dbReference>
<dbReference type="AlphaFoldDB" id="A0A7C8IQB0"/>
<evidence type="ECO:0000313" key="5">
    <source>
        <dbReference type="EMBL" id="KAF2966983.1"/>
    </source>
</evidence>
<dbReference type="InterPro" id="IPR018392">
    <property type="entry name" value="LysM"/>
</dbReference>
<gene>
    <name evidence="5" type="ORF">GQX73_g6604</name>
</gene>
<evidence type="ECO:0000313" key="6">
    <source>
        <dbReference type="Proteomes" id="UP000481858"/>
    </source>
</evidence>
<feature type="domain" description="LysM" evidence="4">
    <location>
        <begin position="269"/>
        <end position="314"/>
    </location>
</feature>
<dbReference type="CDD" id="cd00118">
    <property type="entry name" value="LysM"/>
    <property type="match status" value="2"/>
</dbReference>
<proteinExistence type="predicted"/>
<dbReference type="PROSITE" id="PS51782">
    <property type="entry name" value="LYSM"/>
    <property type="match status" value="1"/>
</dbReference>
<organism evidence="5 6">
    <name type="scientific">Xylaria multiplex</name>
    <dbReference type="NCBI Taxonomy" id="323545"/>
    <lineage>
        <taxon>Eukaryota</taxon>
        <taxon>Fungi</taxon>
        <taxon>Dikarya</taxon>
        <taxon>Ascomycota</taxon>
        <taxon>Pezizomycotina</taxon>
        <taxon>Sordariomycetes</taxon>
        <taxon>Xylariomycetidae</taxon>
        <taxon>Xylariales</taxon>
        <taxon>Xylariaceae</taxon>
        <taxon>Xylaria</taxon>
    </lineage>
</organism>
<name>A0A7C8IQB0_9PEZI</name>
<dbReference type="InterPro" id="IPR036779">
    <property type="entry name" value="LysM_dom_sf"/>
</dbReference>
<evidence type="ECO:0000256" key="1">
    <source>
        <dbReference type="ARBA" id="ARBA00022669"/>
    </source>
</evidence>